<keyword evidence="1" id="KW-1133">Transmembrane helix</keyword>
<protein>
    <recommendedName>
        <fullName evidence="2">Concentrative nucleoside transporter C-terminal domain-containing protein</fullName>
    </recommendedName>
</protein>
<dbReference type="EMBL" id="CAJPEV010001230">
    <property type="protein sequence ID" value="CAG0891493.1"/>
    <property type="molecule type" value="Genomic_DNA"/>
</dbReference>
<sequence length="158" mass="17270">MEAVNTLMNALCSLLGFPSVTIQYLLSYLFVPVSLAMGVSWEESRKVGELVAVKTFFDEFIAYHQLGEMKRRGLLSNRSVSIATYALCGFSNLASLGMMVAMLAALMPHRRHVTSKLAFRSFVAGSMACFLTASVAGGSALFKVLSLFFVFLFTVLTL</sequence>
<dbReference type="OrthoDB" id="6075923at2759"/>
<dbReference type="EMBL" id="LR900747">
    <property type="protein sequence ID" value="CAD7246756.1"/>
    <property type="molecule type" value="Genomic_DNA"/>
</dbReference>
<dbReference type="PANTHER" id="PTHR10590">
    <property type="entry name" value="SODIUM/NUCLEOSIDE COTRANSPORTER"/>
    <property type="match status" value="1"/>
</dbReference>
<dbReference type="GO" id="GO:0005415">
    <property type="term" value="F:nucleoside:sodium symporter activity"/>
    <property type="evidence" value="ECO:0007669"/>
    <property type="project" value="TreeGrafter"/>
</dbReference>
<dbReference type="AlphaFoldDB" id="A0A7R9A576"/>
<feature type="transmembrane region" description="Helical" evidence="1">
    <location>
        <begin position="117"/>
        <end position="134"/>
    </location>
</feature>
<evidence type="ECO:0000313" key="4">
    <source>
        <dbReference type="Proteomes" id="UP000677054"/>
    </source>
</evidence>
<evidence type="ECO:0000256" key="1">
    <source>
        <dbReference type="SAM" id="Phobius"/>
    </source>
</evidence>
<dbReference type="GO" id="GO:0005886">
    <property type="term" value="C:plasma membrane"/>
    <property type="evidence" value="ECO:0007669"/>
    <property type="project" value="TreeGrafter"/>
</dbReference>
<feature type="transmembrane region" description="Helical" evidence="1">
    <location>
        <begin position="82"/>
        <end position="105"/>
    </location>
</feature>
<dbReference type="InterPro" id="IPR008276">
    <property type="entry name" value="C_nuclsd_transpt"/>
</dbReference>
<keyword evidence="1" id="KW-0472">Membrane</keyword>
<proteinExistence type="predicted"/>
<organism evidence="3">
    <name type="scientific">Darwinula stevensoni</name>
    <dbReference type="NCBI Taxonomy" id="69355"/>
    <lineage>
        <taxon>Eukaryota</taxon>
        <taxon>Metazoa</taxon>
        <taxon>Ecdysozoa</taxon>
        <taxon>Arthropoda</taxon>
        <taxon>Crustacea</taxon>
        <taxon>Oligostraca</taxon>
        <taxon>Ostracoda</taxon>
        <taxon>Podocopa</taxon>
        <taxon>Podocopida</taxon>
        <taxon>Darwinulocopina</taxon>
        <taxon>Darwinuloidea</taxon>
        <taxon>Darwinulidae</taxon>
        <taxon>Darwinula</taxon>
    </lineage>
</organism>
<keyword evidence="4" id="KW-1185">Reference proteome</keyword>
<name>A0A7R9A576_9CRUS</name>
<gene>
    <name evidence="3" type="ORF">DSTB1V02_LOCUS6602</name>
</gene>
<dbReference type="PANTHER" id="PTHR10590:SF4">
    <property type="entry name" value="SOLUTE CARRIER FAMILY 28 MEMBER 3"/>
    <property type="match status" value="1"/>
</dbReference>
<reference evidence="3" key="1">
    <citation type="submission" date="2020-11" db="EMBL/GenBank/DDBJ databases">
        <authorList>
            <person name="Tran Van P."/>
        </authorList>
    </citation>
    <scope>NUCLEOTIDE SEQUENCE</scope>
</reference>
<keyword evidence="1" id="KW-0812">Transmembrane</keyword>
<feature type="transmembrane region" description="Helical" evidence="1">
    <location>
        <begin position="7"/>
        <end position="31"/>
    </location>
</feature>
<dbReference type="InterPro" id="IPR011657">
    <property type="entry name" value="CNT_C_dom"/>
</dbReference>
<dbReference type="Pfam" id="PF07662">
    <property type="entry name" value="Nucleos_tra2_C"/>
    <property type="match status" value="1"/>
</dbReference>
<evidence type="ECO:0000313" key="3">
    <source>
        <dbReference type="EMBL" id="CAD7246756.1"/>
    </source>
</evidence>
<dbReference type="Proteomes" id="UP000677054">
    <property type="component" value="Unassembled WGS sequence"/>
</dbReference>
<accession>A0A7R9A576</accession>
<evidence type="ECO:0000259" key="2">
    <source>
        <dbReference type="Pfam" id="PF07662"/>
    </source>
</evidence>
<feature type="domain" description="Concentrative nucleoside transporter C-terminal" evidence="2">
    <location>
        <begin position="2"/>
        <end position="137"/>
    </location>
</feature>